<accession>A0A2H0R6L1</accession>
<name>A0A2H0R6L1_9BACT</name>
<gene>
    <name evidence="1" type="ORF">COV30_00205</name>
</gene>
<dbReference type="AlphaFoldDB" id="A0A2H0R6L1"/>
<evidence type="ECO:0000313" key="2">
    <source>
        <dbReference type="Proteomes" id="UP000230208"/>
    </source>
</evidence>
<proteinExistence type="predicted"/>
<reference evidence="1 2" key="1">
    <citation type="submission" date="2017-09" db="EMBL/GenBank/DDBJ databases">
        <title>Depth-based differentiation of microbial function through sediment-hosted aquifers and enrichment of novel symbionts in the deep terrestrial subsurface.</title>
        <authorList>
            <person name="Probst A.J."/>
            <person name="Ladd B."/>
            <person name="Jarett J.K."/>
            <person name="Geller-Mcgrath D.E."/>
            <person name="Sieber C.M."/>
            <person name="Emerson J.B."/>
            <person name="Anantharaman K."/>
            <person name="Thomas B.C."/>
            <person name="Malmstrom R."/>
            <person name="Stieglmeier M."/>
            <person name="Klingl A."/>
            <person name="Woyke T."/>
            <person name="Ryan C.M."/>
            <person name="Banfield J.F."/>
        </authorList>
    </citation>
    <scope>NUCLEOTIDE SEQUENCE [LARGE SCALE GENOMIC DNA]</scope>
    <source>
        <strain evidence="1">CG10_big_fil_rev_8_21_14_0_10_37_15</strain>
    </source>
</reference>
<evidence type="ECO:0000313" key="1">
    <source>
        <dbReference type="EMBL" id="PIR42110.1"/>
    </source>
</evidence>
<comment type="caution">
    <text evidence="1">The sequence shown here is derived from an EMBL/GenBank/DDBJ whole genome shotgun (WGS) entry which is preliminary data.</text>
</comment>
<organism evidence="1 2">
    <name type="scientific">Candidatus Yanofskybacteria bacterium CG10_big_fil_rev_8_21_14_0_10_37_15</name>
    <dbReference type="NCBI Taxonomy" id="1975097"/>
    <lineage>
        <taxon>Bacteria</taxon>
        <taxon>Candidatus Yanofskyibacteriota</taxon>
    </lineage>
</organism>
<dbReference type="Proteomes" id="UP000230208">
    <property type="component" value="Unassembled WGS sequence"/>
</dbReference>
<sequence length="87" mass="10059">MKLKNLKRDNVIEIGTLLEDFNSKFDLVAEQTAQIPDINNKVNNLLEDMEIVKIDLEFIKGALKKKVDVDEFSALERRVVSLESRLR</sequence>
<dbReference type="EMBL" id="PCXP01000002">
    <property type="protein sequence ID" value="PIR42110.1"/>
    <property type="molecule type" value="Genomic_DNA"/>
</dbReference>
<protein>
    <submittedName>
        <fullName evidence="1">Uncharacterized protein</fullName>
    </submittedName>
</protein>